<dbReference type="AlphaFoldDB" id="A0A6A7Y2V0"/>
<comment type="pathway">
    <text evidence="1">Cofactor biosynthesis; adenosylcobalamin biosynthesis.</text>
</comment>
<comment type="caution">
    <text evidence="7">The sequence shown here is derived from an EMBL/GenBank/DDBJ whole genome shotgun (WGS) entry which is preliminary data.</text>
</comment>
<name>A0A6A7Y2V0_9HYPH</name>
<keyword evidence="8" id="KW-1185">Reference proteome</keyword>
<dbReference type="InterPro" id="IPR004484">
    <property type="entry name" value="CbiA/CobB_synth"/>
</dbReference>
<gene>
    <name evidence="7" type="ORF">F0357_12355</name>
</gene>
<dbReference type="Pfam" id="PF07685">
    <property type="entry name" value="GATase_3"/>
    <property type="match status" value="1"/>
</dbReference>
<evidence type="ECO:0000256" key="3">
    <source>
        <dbReference type="ARBA" id="ARBA00022573"/>
    </source>
</evidence>
<dbReference type="InterPro" id="IPR029062">
    <property type="entry name" value="Class_I_gatase-like"/>
</dbReference>
<evidence type="ECO:0000313" key="8">
    <source>
        <dbReference type="Proteomes" id="UP000332515"/>
    </source>
</evidence>
<feature type="compositionally biased region" description="Basic residues" evidence="5">
    <location>
        <begin position="35"/>
        <end position="51"/>
    </location>
</feature>
<dbReference type="PANTHER" id="PTHR43873:SF1">
    <property type="entry name" value="COBYRINATE A,C-DIAMIDE SYNTHASE"/>
    <property type="match status" value="1"/>
</dbReference>
<keyword evidence="4" id="KW-0315">Glutamine amidotransferase</keyword>
<feature type="compositionally biased region" description="Basic residues" evidence="5">
    <location>
        <begin position="101"/>
        <end position="115"/>
    </location>
</feature>
<evidence type="ECO:0000256" key="4">
    <source>
        <dbReference type="ARBA" id="ARBA00022962"/>
    </source>
</evidence>
<feature type="compositionally biased region" description="Low complexity" evidence="5">
    <location>
        <begin position="116"/>
        <end position="132"/>
    </location>
</feature>
<accession>A0A6A7Y2V0</accession>
<feature type="region of interest" description="Disordered" evidence="5">
    <location>
        <begin position="1"/>
        <end position="157"/>
    </location>
</feature>
<protein>
    <submittedName>
        <fullName evidence="7">Cobyrinic acid a,c-diamide synthase</fullName>
    </submittedName>
</protein>
<evidence type="ECO:0000256" key="2">
    <source>
        <dbReference type="ARBA" id="ARBA00006205"/>
    </source>
</evidence>
<comment type="similarity">
    <text evidence="2">Belongs to the CobB/CobQ family. CobQ subfamily.</text>
</comment>
<dbReference type="Proteomes" id="UP000332515">
    <property type="component" value="Unassembled WGS sequence"/>
</dbReference>
<feature type="compositionally biased region" description="Basic residues" evidence="5">
    <location>
        <begin position="7"/>
        <end position="24"/>
    </location>
</feature>
<feature type="domain" description="CobB/CobQ-like glutamine amidotransferase" evidence="6">
    <location>
        <begin position="234"/>
        <end position="421"/>
    </location>
</feature>
<reference evidence="7 8" key="1">
    <citation type="submission" date="2019-09" db="EMBL/GenBank/DDBJ databases">
        <title>Segnochrobactrum spirostomi gen. nov., sp. nov., isolated from the ciliate Spirostomum cf. yagiui and description of a novel family, Segnochrobactraceae fam. nov. within the order Rhizobiales of the class Alphaproteobacteria.</title>
        <authorList>
            <person name="Akter S."/>
            <person name="Shazib S.U.A."/>
            <person name="Shin M.K."/>
        </authorList>
    </citation>
    <scope>NUCLEOTIDE SEQUENCE [LARGE SCALE GENOMIC DNA]</scope>
    <source>
        <strain evidence="7 8">Sp-1</strain>
    </source>
</reference>
<dbReference type="PANTHER" id="PTHR43873">
    <property type="entry name" value="COBYRINATE A,C-DIAMIDE SYNTHASE"/>
    <property type="match status" value="1"/>
</dbReference>
<evidence type="ECO:0000256" key="5">
    <source>
        <dbReference type="SAM" id="MobiDB-lite"/>
    </source>
</evidence>
<keyword evidence="3" id="KW-0169">Cobalamin biosynthesis</keyword>
<sequence length="424" mass="44848">MGDGRRPPRFHRRAGRPRGRSRRLRGADGPVRRRDPGRRRRRLHRLPRRPLRLAGGAGARRRGAIPIGGGDRQGVRRLPGGRRDRRCGPQQCRQPAPRRSLPARRRGSRLARVRRAAAAGRSRRAGAPSGAHPGRGDRRPRCPHRGHRRSCRGPCRPRRGCGRGGISAAGVPGGALGARRCPLSPRGEGCWGEGKVPTFKGAPSSGPAGHLLPEGEKEGVALLPALAIRPPAQRIALARDAAFSFVYGHLIAGWRAAGAEIVPFSPLADEPPPEDCDLCWLPGGYPELHAGRLTAATRFRDGLRAFAATRPVHGECGGYMVLGQGLIDAGGARHEMAGLLGLETSFATRKLHLGYRRAVLAADGPLGVAGGALRGHEFHYASVVGTGGDAPFAAVSDANGTDLGPAGTRRGAVSGTFFHMIGPG</sequence>
<dbReference type="Gene3D" id="3.40.50.880">
    <property type="match status" value="1"/>
</dbReference>
<organism evidence="7 8">
    <name type="scientific">Segnochrobactrum spirostomi</name>
    <dbReference type="NCBI Taxonomy" id="2608987"/>
    <lineage>
        <taxon>Bacteria</taxon>
        <taxon>Pseudomonadati</taxon>
        <taxon>Pseudomonadota</taxon>
        <taxon>Alphaproteobacteria</taxon>
        <taxon>Hyphomicrobiales</taxon>
        <taxon>Segnochrobactraceae</taxon>
        <taxon>Segnochrobactrum</taxon>
    </lineage>
</organism>
<dbReference type="SUPFAM" id="SSF52317">
    <property type="entry name" value="Class I glutamine amidotransferase-like"/>
    <property type="match status" value="1"/>
</dbReference>
<dbReference type="EMBL" id="VWNA01000001">
    <property type="protein sequence ID" value="MQT13420.1"/>
    <property type="molecule type" value="Genomic_DNA"/>
</dbReference>
<dbReference type="GO" id="GO:0009236">
    <property type="term" value="P:cobalamin biosynthetic process"/>
    <property type="evidence" value="ECO:0007669"/>
    <property type="project" value="UniProtKB-KW"/>
</dbReference>
<evidence type="ECO:0000313" key="7">
    <source>
        <dbReference type="EMBL" id="MQT13420.1"/>
    </source>
</evidence>
<dbReference type="PROSITE" id="PS51274">
    <property type="entry name" value="GATASE_COBBQ"/>
    <property type="match status" value="1"/>
</dbReference>
<evidence type="ECO:0000256" key="1">
    <source>
        <dbReference type="ARBA" id="ARBA00004953"/>
    </source>
</evidence>
<evidence type="ECO:0000259" key="6">
    <source>
        <dbReference type="Pfam" id="PF07685"/>
    </source>
</evidence>
<feature type="compositionally biased region" description="Low complexity" evidence="5">
    <location>
        <begin position="88"/>
        <end position="100"/>
    </location>
</feature>
<proteinExistence type="inferred from homology"/>
<feature type="compositionally biased region" description="Basic residues" evidence="5">
    <location>
        <begin position="141"/>
        <end position="157"/>
    </location>
</feature>
<dbReference type="GO" id="GO:0042242">
    <property type="term" value="F:cobyrinic acid a,c-diamide synthase activity"/>
    <property type="evidence" value="ECO:0007669"/>
    <property type="project" value="InterPro"/>
</dbReference>
<dbReference type="InterPro" id="IPR011698">
    <property type="entry name" value="GATase_3"/>
</dbReference>